<dbReference type="PANTHER" id="PTHR45458">
    <property type="entry name" value="SHORT-CHAIN DEHYDROGENASE/REDUCTASE SDR"/>
    <property type="match status" value="1"/>
</dbReference>
<dbReference type="InterPro" id="IPR002347">
    <property type="entry name" value="SDR_fam"/>
</dbReference>
<dbReference type="PANTHER" id="PTHR45458:SF1">
    <property type="entry name" value="SHORT CHAIN DEHYDROGENASE"/>
    <property type="match status" value="1"/>
</dbReference>
<organism evidence="1">
    <name type="scientific">marine metagenome</name>
    <dbReference type="NCBI Taxonomy" id="408172"/>
    <lineage>
        <taxon>unclassified sequences</taxon>
        <taxon>metagenomes</taxon>
        <taxon>ecological metagenomes</taxon>
    </lineage>
</organism>
<evidence type="ECO:0008006" key="2">
    <source>
        <dbReference type="Google" id="ProtNLM"/>
    </source>
</evidence>
<dbReference type="Gene3D" id="3.40.50.720">
    <property type="entry name" value="NAD(P)-binding Rossmann-like Domain"/>
    <property type="match status" value="1"/>
</dbReference>
<proteinExistence type="predicted"/>
<dbReference type="InterPro" id="IPR036291">
    <property type="entry name" value="NAD(P)-bd_dom_sf"/>
</dbReference>
<sequence>MTTTVITGANRGIGLEFVRRCIDRGDTVIAGCRNPSGANDLASLAPAQILQVDVGDQASINEFADFIEEDVHLVINNAGTSATNLGLERGLAGVLHAPVDLTLDLIRINGLSAASVTRSLLHRLTEGSKVVNITSQIGSMVVGAKFDDLPYATSKAVMNMVTVQLATQLRERGITVVAFHPGWVRTDMGGSQADISVEESAGGILSAAEQLRLEDSGSFLRWDGTVHPW</sequence>
<dbReference type="EMBL" id="UINC01001261">
    <property type="protein sequence ID" value="SUZ75947.1"/>
    <property type="molecule type" value="Genomic_DNA"/>
</dbReference>
<dbReference type="Pfam" id="PF00106">
    <property type="entry name" value="adh_short"/>
    <property type="match status" value="1"/>
</dbReference>
<dbReference type="CDD" id="cd05325">
    <property type="entry name" value="carb_red_sniffer_like_SDR_c"/>
    <property type="match status" value="1"/>
</dbReference>
<dbReference type="PRINTS" id="PR00081">
    <property type="entry name" value="GDHRDH"/>
</dbReference>
<protein>
    <recommendedName>
        <fullName evidence="2">Short-chain dehydrogenase</fullName>
    </recommendedName>
</protein>
<reference evidence="1" key="1">
    <citation type="submission" date="2018-05" db="EMBL/GenBank/DDBJ databases">
        <authorList>
            <person name="Lanie J.A."/>
            <person name="Ng W.-L."/>
            <person name="Kazmierczak K.M."/>
            <person name="Andrzejewski T.M."/>
            <person name="Davidsen T.M."/>
            <person name="Wayne K.J."/>
            <person name="Tettelin H."/>
            <person name="Glass J.I."/>
            <person name="Rusch D."/>
            <person name="Podicherti R."/>
            <person name="Tsui H.-C.T."/>
            <person name="Winkler M.E."/>
        </authorList>
    </citation>
    <scope>NUCLEOTIDE SEQUENCE</scope>
</reference>
<dbReference type="AlphaFoldDB" id="A0A381QCZ7"/>
<gene>
    <name evidence="1" type="ORF">METZ01_LOCUS28801</name>
</gene>
<evidence type="ECO:0000313" key="1">
    <source>
        <dbReference type="EMBL" id="SUZ75947.1"/>
    </source>
</evidence>
<accession>A0A381QCZ7</accession>
<name>A0A381QCZ7_9ZZZZ</name>
<dbReference type="SUPFAM" id="SSF51735">
    <property type="entry name" value="NAD(P)-binding Rossmann-fold domains"/>
    <property type="match status" value="1"/>
</dbReference>
<dbReference type="InterPro" id="IPR052184">
    <property type="entry name" value="SDR_enzymes"/>
</dbReference>
<dbReference type="GO" id="GO:0016616">
    <property type="term" value="F:oxidoreductase activity, acting on the CH-OH group of donors, NAD or NADP as acceptor"/>
    <property type="evidence" value="ECO:0007669"/>
    <property type="project" value="TreeGrafter"/>
</dbReference>